<evidence type="ECO:0000256" key="7">
    <source>
        <dbReference type="PROSITE-ProRule" id="PRU00418"/>
    </source>
</evidence>
<proteinExistence type="predicted"/>
<dbReference type="EMBL" id="FQXR01000006">
    <property type="protein sequence ID" value="SHH94401.1"/>
    <property type="molecule type" value="Genomic_DNA"/>
</dbReference>
<evidence type="ECO:0000256" key="5">
    <source>
        <dbReference type="PIRSR" id="PIRSR000699-1"/>
    </source>
</evidence>
<dbReference type="OrthoDB" id="389577at2"/>
<keyword evidence="3" id="KW-0808">Transferase</keyword>
<dbReference type="CDD" id="cd00215">
    <property type="entry name" value="PTS_IIA_lac"/>
    <property type="match status" value="1"/>
</dbReference>
<dbReference type="Proteomes" id="UP000184389">
    <property type="component" value="Unassembled WGS sequence"/>
</dbReference>
<dbReference type="GO" id="GO:0009401">
    <property type="term" value="P:phosphoenolpyruvate-dependent sugar phosphotransferase system"/>
    <property type="evidence" value="ECO:0007669"/>
    <property type="project" value="UniProtKB-KW"/>
</dbReference>
<name>A0A1M5X3N5_9FIRM</name>
<feature type="active site" description="Tele-phosphohistidine intermediate" evidence="5">
    <location>
        <position position="78"/>
    </location>
</feature>
<evidence type="ECO:0000313" key="8">
    <source>
        <dbReference type="EMBL" id="SHH94401.1"/>
    </source>
</evidence>
<feature type="binding site" evidence="6">
    <location>
        <position position="81"/>
    </location>
    <ligand>
        <name>Mg(2+)</name>
        <dbReference type="ChEBI" id="CHEBI:18420"/>
        <note>ligand shared between all trimeric partners</note>
    </ligand>
</feature>
<dbReference type="RefSeq" id="WP_072744140.1">
    <property type="nucleotide sequence ID" value="NZ_FQXR01000006.1"/>
</dbReference>
<dbReference type="PANTHER" id="PTHR34382:SF7">
    <property type="entry name" value="PTS SYSTEM N,N'-DIACETYLCHITOBIOSE-SPECIFIC EIIA COMPONENT"/>
    <property type="match status" value="1"/>
</dbReference>
<evidence type="ECO:0000313" key="9">
    <source>
        <dbReference type="Proteomes" id="UP000184389"/>
    </source>
</evidence>
<keyword evidence="2" id="KW-0762">Sugar transport</keyword>
<dbReference type="Gene3D" id="1.20.58.80">
    <property type="entry name" value="Phosphotransferase system, lactose/cellobiose-type IIA subunit"/>
    <property type="match status" value="1"/>
</dbReference>
<evidence type="ECO:0000256" key="3">
    <source>
        <dbReference type="ARBA" id="ARBA00022679"/>
    </source>
</evidence>
<evidence type="ECO:0000256" key="4">
    <source>
        <dbReference type="ARBA" id="ARBA00022683"/>
    </source>
</evidence>
<gene>
    <name evidence="8" type="ORF">SAMN02745180_01460</name>
</gene>
<dbReference type="InterPro" id="IPR003188">
    <property type="entry name" value="PTS_IIA_lac/cel"/>
</dbReference>
<dbReference type="AlphaFoldDB" id="A0A1M5X3N5"/>
<dbReference type="SUPFAM" id="SSF46973">
    <property type="entry name" value="Enzyme IIa from lactose specific PTS, IIa-lac"/>
    <property type="match status" value="1"/>
</dbReference>
<evidence type="ECO:0000256" key="6">
    <source>
        <dbReference type="PIRSR" id="PIRSR000699-2"/>
    </source>
</evidence>
<accession>A0A1M5X3N5</accession>
<dbReference type="GO" id="GO:0016740">
    <property type="term" value="F:transferase activity"/>
    <property type="evidence" value="ECO:0007669"/>
    <property type="project" value="UniProtKB-KW"/>
</dbReference>
<keyword evidence="1" id="KW-0813">Transport</keyword>
<dbReference type="InterPro" id="IPR036542">
    <property type="entry name" value="PTS_IIA_lac/cel_sf"/>
</dbReference>
<sequence>MLDEKLERAAFTIISNVGTAKSLTMEALYNAKKGKFNLAEEKLNEAKQYFLEGHKGHAALIQKEGSGEQLDFSIILMHAEDQLATTETTFELVKEMIEMYKKFGIN</sequence>
<dbReference type="STRING" id="1123281.SAMN02745180_01460"/>
<dbReference type="PIRSF" id="PIRSF000699">
    <property type="entry name" value="PTS_IILac_III"/>
    <property type="match status" value="1"/>
</dbReference>
<reference evidence="8 9" key="1">
    <citation type="submission" date="2016-11" db="EMBL/GenBank/DDBJ databases">
        <authorList>
            <person name="Jaros S."/>
            <person name="Januszkiewicz K."/>
            <person name="Wedrychowicz H."/>
        </authorList>
    </citation>
    <scope>NUCLEOTIDE SEQUENCE [LARGE SCALE GENOMIC DNA]</scope>
    <source>
        <strain evidence="8 9">DSM 13106</strain>
    </source>
</reference>
<feature type="modified residue" description="Phosphohistidine; by HPr" evidence="7">
    <location>
        <position position="78"/>
    </location>
</feature>
<evidence type="ECO:0000256" key="2">
    <source>
        <dbReference type="ARBA" id="ARBA00022597"/>
    </source>
</evidence>
<dbReference type="PROSITE" id="PS51095">
    <property type="entry name" value="PTS_EIIA_TYPE_3"/>
    <property type="match status" value="1"/>
</dbReference>
<keyword evidence="6" id="KW-0479">Metal-binding</keyword>
<keyword evidence="4" id="KW-0598">Phosphotransferase system</keyword>
<comment type="cofactor">
    <cofactor evidence="6">
        <name>Mg(2+)</name>
        <dbReference type="ChEBI" id="CHEBI:18420"/>
    </cofactor>
    <text evidence="6">Binds 1 Mg(2+) ion per trimer.</text>
</comment>
<dbReference type="GO" id="GO:0046872">
    <property type="term" value="F:metal ion binding"/>
    <property type="evidence" value="ECO:0007669"/>
    <property type="project" value="UniProtKB-KW"/>
</dbReference>
<evidence type="ECO:0000256" key="1">
    <source>
        <dbReference type="ARBA" id="ARBA00022448"/>
    </source>
</evidence>
<keyword evidence="9" id="KW-1185">Reference proteome</keyword>
<dbReference type="Pfam" id="PF02255">
    <property type="entry name" value="PTS_IIA"/>
    <property type="match status" value="1"/>
</dbReference>
<protein>
    <submittedName>
        <fullName evidence="8">PTS system, cellobiose-specific IIA component</fullName>
    </submittedName>
</protein>
<dbReference type="PANTHER" id="PTHR34382">
    <property type="entry name" value="PTS SYSTEM N,N'-DIACETYLCHITOBIOSE-SPECIFIC EIIA COMPONENT"/>
    <property type="match status" value="1"/>
</dbReference>
<organism evidence="8 9">
    <name type="scientific">Sporanaerobacter acetigenes DSM 13106</name>
    <dbReference type="NCBI Taxonomy" id="1123281"/>
    <lineage>
        <taxon>Bacteria</taxon>
        <taxon>Bacillati</taxon>
        <taxon>Bacillota</taxon>
        <taxon>Tissierellia</taxon>
        <taxon>Tissierellales</taxon>
        <taxon>Sporanaerobacteraceae</taxon>
        <taxon>Sporanaerobacter</taxon>
    </lineage>
</organism>
<keyword evidence="6" id="KW-0460">Magnesium</keyword>